<dbReference type="RefSeq" id="XP_003064599.1">
    <property type="nucleotide sequence ID" value="XM_003064553.1"/>
</dbReference>
<evidence type="ECO:0000256" key="1">
    <source>
        <dbReference type="SAM" id="MobiDB-lite"/>
    </source>
</evidence>
<dbReference type="KEGG" id="mpp:MICPUCDRAFT_54462"/>
<reference evidence="2 3" key="1">
    <citation type="journal article" date="2009" name="Science">
        <title>Green evolution and dynamic adaptations revealed by genomes of the marine picoeukaryotes Micromonas.</title>
        <authorList>
            <person name="Worden A.Z."/>
            <person name="Lee J.H."/>
            <person name="Mock T."/>
            <person name="Rouze P."/>
            <person name="Simmons M.P."/>
            <person name="Aerts A.L."/>
            <person name="Allen A.E."/>
            <person name="Cuvelier M.L."/>
            <person name="Derelle E."/>
            <person name="Everett M.V."/>
            <person name="Foulon E."/>
            <person name="Grimwood J."/>
            <person name="Gundlach H."/>
            <person name="Henrissat B."/>
            <person name="Napoli C."/>
            <person name="McDonald S.M."/>
            <person name="Parker M.S."/>
            <person name="Rombauts S."/>
            <person name="Salamov A."/>
            <person name="Von Dassow P."/>
            <person name="Badger J.H."/>
            <person name="Coutinho P.M."/>
            <person name="Demir E."/>
            <person name="Dubchak I."/>
            <person name="Gentemann C."/>
            <person name="Eikrem W."/>
            <person name="Gready J.E."/>
            <person name="John U."/>
            <person name="Lanier W."/>
            <person name="Lindquist E.A."/>
            <person name="Lucas S."/>
            <person name="Mayer K.F."/>
            <person name="Moreau H."/>
            <person name="Not F."/>
            <person name="Otillar R."/>
            <person name="Panaud O."/>
            <person name="Pangilinan J."/>
            <person name="Paulsen I."/>
            <person name="Piegu B."/>
            <person name="Poliakov A."/>
            <person name="Robbens S."/>
            <person name="Schmutz J."/>
            <person name="Toulza E."/>
            <person name="Wyss T."/>
            <person name="Zelensky A."/>
            <person name="Zhou K."/>
            <person name="Armbrust E.V."/>
            <person name="Bhattacharya D."/>
            <person name="Goodenough U.W."/>
            <person name="Van de Peer Y."/>
            <person name="Grigoriev I.V."/>
        </authorList>
    </citation>
    <scope>NUCLEOTIDE SEQUENCE [LARGE SCALE GENOMIC DNA]</scope>
    <source>
        <strain evidence="2 3">CCMP1545</strain>
    </source>
</reference>
<feature type="compositionally biased region" description="Basic residues" evidence="1">
    <location>
        <begin position="51"/>
        <end position="64"/>
    </location>
</feature>
<evidence type="ECO:0000313" key="3">
    <source>
        <dbReference type="Proteomes" id="UP000001876"/>
    </source>
</evidence>
<dbReference type="GeneID" id="9690040"/>
<dbReference type="AlphaFoldDB" id="C1N9D4"/>
<gene>
    <name evidence="2" type="ORF">MICPUCDRAFT_54462</name>
</gene>
<sequence>MAGCVTPGGIRRIRDTTDGALGDVSLQVRARFRRRRLAREISKCAHTSSLARRHHRTRAKKRERRAPATTLDTPRATSLLLPSRAYLTLDAFLLPSQVLNLKAADKSAHFRRVSRRARCERPRITHRPRVGTLQRVFKLPERTNEA</sequence>
<accession>C1N9D4</accession>
<keyword evidence="3" id="KW-1185">Reference proteome</keyword>
<dbReference type="Proteomes" id="UP000001876">
    <property type="component" value="Unassembled WGS sequence"/>
</dbReference>
<proteinExistence type="predicted"/>
<evidence type="ECO:0000313" key="2">
    <source>
        <dbReference type="EMBL" id="EEH51504.1"/>
    </source>
</evidence>
<protein>
    <submittedName>
        <fullName evidence="2">Predicted protein</fullName>
    </submittedName>
</protein>
<name>C1N9D4_MICPC</name>
<dbReference type="EMBL" id="GG663751">
    <property type="protein sequence ID" value="EEH51504.1"/>
    <property type="molecule type" value="Genomic_DNA"/>
</dbReference>
<feature type="region of interest" description="Disordered" evidence="1">
    <location>
        <begin position="47"/>
        <end position="69"/>
    </location>
</feature>
<organism evidence="3">
    <name type="scientific">Micromonas pusilla (strain CCMP1545)</name>
    <name type="common">Picoplanktonic green alga</name>
    <dbReference type="NCBI Taxonomy" id="564608"/>
    <lineage>
        <taxon>Eukaryota</taxon>
        <taxon>Viridiplantae</taxon>
        <taxon>Chlorophyta</taxon>
        <taxon>Mamiellophyceae</taxon>
        <taxon>Mamiellales</taxon>
        <taxon>Mamiellaceae</taxon>
        <taxon>Micromonas</taxon>
    </lineage>
</organism>